<dbReference type="InterPro" id="IPR053958">
    <property type="entry name" value="HMGCR/SNAP/NPC1-like_SSD"/>
</dbReference>
<feature type="transmembrane region" description="Helical" evidence="3">
    <location>
        <begin position="525"/>
        <end position="548"/>
    </location>
</feature>
<accession>A0A226EHL0</accession>
<evidence type="ECO:0000256" key="1">
    <source>
        <dbReference type="ARBA" id="ARBA00005585"/>
    </source>
</evidence>
<evidence type="ECO:0000313" key="6">
    <source>
        <dbReference type="Proteomes" id="UP000198287"/>
    </source>
</evidence>
<dbReference type="EMBL" id="LNIX01000003">
    <property type="protein sequence ID" value="OXA57102.1"/>
    <property type="molecule type" value="Genomic_DNA"/>
</dbReference>
<feature type="transmembrane region" description="Helical" evidence="3">
    <location>
        <begin position="819"/>
        <end position="837"/>
    </location>
</feature>
<feature type="transmembrane region" description="Helical" evidence="3">
    <location>
        <begin position="493"/>
        <end position="513"/>
    </location>
</feature>
<name>A0A226EHL0_FOLCA</name>
<comment type="similarity">
    <text evidence="1">Belongs to the patched family.</text>
</comment>
<keyword evidence="3" id="KW-0812">Transmembrane</keyword>
<dbReference type="SUPFAM" id="SSF82866">
    <property type="entry name" value="Multidrug efflux transporter AcrB transmembrane domain"/>
    <property type="match status" value="2"/>
</dbReference>
<evidence type="ECO:0000259" key="4">
    <source>
        <dbReference type="PROSITE" id="PS50156"/>
    </source>
</evidence>
<feature type="transmembrane region" description="Helical" evidence="3">
    <location>
        <begin position="598"/>
        <end position="617"/>
    </location>
</feature>
<feature type="domain" description="SSD" evidence="4">
    <location>
        <begin position="384"/>
        <end position="548"/>
    </location>
</feature>
<proteinExistence type="inferred from homology"/>
<dbReference type="Gene3D" id="1.20.1640.10">
    <property type="entry name" value="Multidrug efflux transporter AcrB transmembrane domain"/>
    <property type="match status" value="2"/>
</dbReference>
<dbReference type="Proteomes" id="UP000198287">
    <property type="component" value="Unassembled WGS sequence"/>
</dbReference>
<dbReference type="InterPro" id="IPR051697">
    <property type="entry name" value="Patched_domain-protein"/>
</dbReference>
<feature type="region of interest" description="Disordered" evidence="2">
    <location>
        <begin position="1"/>
        <end position="31"/>
    </location>
</feature>
<comment type="caution">
    <text evidence="5">The sequence shown here is derived from an EMBL/GenBank/DDBJ whole genome shotgun (WGS) entry which is preliminary data.</text>
</comment>
<dbReference type="PROSITE" id="PS50156">
    <property type="entry name" value="SSD"/>
    <property type="match status" value="1"/>
</dbReference>
<dbReference type="GO" id="GO:0016020">
    <property type="term" value="C:membrane"/>
    <property type="evidence" value="ECO:0007669"/>
    <property type="project" value="TreeGrafter"/>
</dbReference>
<reference evidence="5 6" key="1">
    <citation type="submission" date="2015-12" db="EMBL/GenBank/DDBJ databases">
        <title>The genome of Folsomia candida.</title>
        <authorList>
            <person name="Faddeeva A."/>
            <person name="Derks M.F."/>
            <person name="Anvar Y."/>
            <person name="Smit S."/>
            <person name="Van Straalen N."/>
            <person name="Roelofs D."/>
        </authorList>
    </citation>
    <scope>NUCLEOTIDE SEQUENCE [LARGE SCALE GENOMIC DNA]</scope>
    <source>
        <strain evidence="5 6">VU population</strain>
        <tissue evidence="5">Whole body</tissue>
    </source>
</reference>
<feature type="transmembrane region" description="Helical" evidence="3">
    <location>
        <begin position="415"/>
        <end position="441"/>
    </location>
</feature>
<keyword evidence="3" id="KW-1133">Transmembrane helix</keyword>
<dbReference type="Pfam" id="PF12349">
    <property type="entry name" value="Sterol-sensing"/>
    <property type="match status" value="1"/>
</dbReference>
<evidence type="ECO:0000313" key="5">
    <source>
        <dbReference type="EMBL" id="OXA57102.1"/>
    </source>
</evidence>
<feature type="transmembrane region" description="Helical" evidence="3">
    <location>
        <begin position="447"/>
        <end position="472"/>
    </location>
</feature>
<protein>
    <submittedName>
        <fullName evidence="5">Patched domain-containing protein 3</fullName>
    </submittedName>
</protein>
<keyword evidence="6" id="KW-1185">Reference proteome</keyword>
<evidence type="ECO:0000256" key="3">
    <source>
        <dbReference type="SAM" id="Phobius"/>
    </source>
</evidence>
<organism evidence="5 6">
    <name type="scientific">Folsomia candida</name>
    <name type="common">Springtail</name>
    <dbReference type="NCBI Taxonomy" id="158441"/>
    <lineage>
        <taxon>Eukaryota</taxon>
        <taxon>Metazoa</taxon>
        <taxon>Ecdysozoa</taxon>
        <taxon>Arthropoda</taxon>
        <taxon>Hexapoda</taxon>
        <taxon>Collembola</taxon>
        <taxon>Entomobryomorpha</taxon>
        <taxon>Isotomoidea</taxon>
        <taxon>Isotomidae</taxon>
        <taxon>Proisotominae</taxon>
        <taxon>Folsomia</taxon>
    </lineage>
</organism>
<feature type="transmembrane region" description="Helical" evidence="3">
    <location>
        <begin position="867"/>
        <end position="888"/>
    </location>
</feature>
<feature type="transmembrane region" description="Helical" evidence="3">
    <location>
        <begin position="385"/>
        <end position="403"/>
    </location>
</feature>
<feature type="transmembrane region" description="Helical" evidence="3">
    <location>
        <begin position="900"/>
        <end position="924"/>
    </location>
</feature>
<keyword evidence="3" id="KW-0472">Membrane</keyword>
<dbReference type="InterPro" id="IPR000731">
    <property type="entry name" value="SSD"/>
</dbReference>
<dbReference type="PANTHER" id="PTHR10796:SF130">
    <property type="entry name" value="PATCHED DOMAIN-CONTAINING PROTEIN 3-LIKE PROTEIN"/>
    <property type="match status" value="1"/>
</dbReference>
<dbReference type="AlphaFoldDB" id="A0A226EHL0"/>
<evidence type="ECO:0000256" key="2">
    <source>
        <dbReference type="SAM" id="MobiDB-lite"/>
    </source>
</evidence>
<dbReference type="OrthoDB" id="6510177at2759"/>
<dbReference type="PANTHER" id="PTHR10796">
    <property type="entry name" value="PATCHED-RELATED"/>
    <property type="match status" value="1"/>
</dbReference>
<sequence length="998" mass="112590">MSTKSDSEIDMDGPGSFCRARNPTGTNSQTNSMTSLQKISLAITGSMEKFFYRWGFFVATHPLKAISCCLLITSICGLGIFNFTMENRPDKLWIPRNSEFAQNTEWIRATFPSPIRTSFAIVTADNVLVPEVMRVILNIHERVKQIEVTGGKNWESLCYKLPITKFLSKRKRRSIGQAYLHSNSTTNSHTGLQILSNDFDDAFDDEFFSENSTLKPQTSESGFSQLFVVPDEFYCSIVNELDAACWEVSPAELWSFDKSLIDNLTQEEIIRVVNHELISPIFGRSVNYTAEFGGNIVRNDLGEVISAGSVLLRWSIGINQTLLQEGRVVTDKTGEVADDDCLEWELKWIDLMKNISKDMPPGINTYFVNSQSWMEISEATILDDGMQLAMGFIIMFFYVGIMLGKFNVVEQRPLLTIAGLSCVGLACVVSYGLCSLCFIVYGPVNKILPFLLLGIGIDDMFVIMQCWNNLFSSPLTNKSKLSIPERMGMAMKHAGVSITVTSLTDVAAFGVGASTIMPGLQSFCIYAAVGIIAVFLLQATFFVACFALDQKRVEDRRNAFFLWIKYKEDEFIPNSWSQESYLQTLFNRILAKYLFTPWAKITVILITLSMLGVTMYGNTLLRQEFDPMWFLPSDSYMSKYVEKRETYYPGTGYPSFLVANQVNWSESFQSFDRVLNDLKSSDAIYNLENWYDDFKEYSNANFDTNIPNRPLTPSKFQKYMGKFLYSPAGSKHRPYFKSDGNFSCGESLPPLKTVVMPFRFRKFNGPQEHIPALRKVKSLLKTANMTFNHHESPKFFVTGTGLVAWETDNIINAELYRNVSLSLLCVLVTTFLLLANFRICDYATHIALAFMTCTGSRESRAKQALKNIGPAVLNGGFSTFLAIILLAGSKSHAFQSFFKIFSVVIVCGLFHGLIFLPVLLSIFGPEPYPFAYSRDHELFDAFKPQKVVEMKPLQNSQVQVEVKDSSNANNPLFSTNNNLAPLLLCSREFESQVQRTQQ</sequence>
<gene>
    <name evidence="5" type="ORF">Fcan01_07063</name>
</gene>